<feature type="domain" description="ATP-dependent DNA ligase family profile" evidence="4">
    <location>
        <begin position="94"/>
        <end position="190"/>
    </location>
</feature>
<comment type="similarity">
    <text evidence="1">Belongs to the ATP-dependent DNA ligase family.</text>
</comment>
<keyword evidence="2" id="KW-0436">Ligase</keyword>
<gene>
    <name evidence="5" type="ORF">L2716_03565</name>
</gene>
<dbReference type="PROSITE" id="PS00333">
    <property type="entry name" value="DNA_LIGASE_A2"/>
    <property type="match status" value="1"/>
</dbReference>
<organism evidence="5 6">
    <name type="scientific">Pseudalkalibacillus berkeleyi</name>
    <dbReference type="NCBI Taxonomy" id="1069813"/>
    <lineage>
        <taxon>Bacteria</taxon>
        <taxon>Bacillati</taxon>
        <taxon>Bacillota</taxon>
        <taxon>Bacilli</taxon>
        <taxon>Bacillales</taxon>
        <taxon>Fictibacillaceae</taxon>
        <taxon>Pseudalkalibacillus</taxon>
    </lineage>
</organism>
<evidence type="ECO:0000313" key="5">
    <source>
        <dbReference type="EMBL" id="MCF6136794.1"/>
    </source>
</evidence>
<dbReference type="InterPro" id="IPR012310">
    <property type="entry name" value="DNA_ligase_ATP-dep_cent"/>
</dbReference>
<evidence type="ECO:0000313" key="6">
    <source>
        <dbReference type="Proteomes" id="UP001649381"/>
    </source>
</evidence>
<dbReference type="SUPFAM" id="SSF50249">
    <property type="entry name" value="Nucleic acid-binding proteins"/>
    <property type="match status" value="1"/>
</dbReference>
<name>A0ABS9GVS3_9BACL</name>
<dbReference type="PANTHER" id="PTHR45674:SF4">
    <property type="entry name" value="DNA LIGASE 1"/>
    <property type="match status" value="1"/>
</dbReference>
<reference evidence="5 6" key="1">
    <citation type="submission" date="2022-01" db="EMBL/GenBank/DDBJ databases">
        <title>Alkalihalobacillus sp. EGI L200015, a novel bacterium isolated from a salt lake sediment.</title>
        <authorList>
            <person name="Gao L."/>
            <person name="Fang B.-Z."/>
            <person name="Li W.-J."/>
        </authorList>
    </citation>
    <scope>NUCLEOTIDE SEQUENCE [LARGE SCALE GENOMIC DNA]</scope>
    <source>
        <strain evidence="5 6">KCTC 12718</strain>
    </source>
</reference>
<dbReference type="Pfam" id="PF01068">
    <property type="entry name" value="DNA_ligase_A_M"/>
    <property type="match status" value="1"/>
</dbReference>
<dbReference type="InterPro" id="IPR012340">
    <property type="entry name" value="NA-bd_OB-fold"/>
</dbReference>
<dbReference type="PROSITE" id="PS50160">
    <property type="entry name" value="DNA_LIGASE_A3"/>
    <property type="match status" value="1"/>
</dbReference>
<dbReference type="InterPro" id="IPR016059">
    <property type="entry name" value="DNA_ligase_ATP-dep_CS"/>
</dbReference>
<dbReference type="Gene3D" id="2.40.50.140">
    <property type="entry name" value="Nucleic acid-binding proteins"/>
    <property type="match status" value="1"/>
</dbReference>
<keyword evidence="6" id="KW-1185">Reference proteome</keyword>
<dbReference type="InterPro" id="IPR050191">
    <property type="entry name" value="ATP-dep_DNA_ligase"/>
</dbReference>
<dbReference type="PANTHER" id="PTHR45674">
    <property type="entry name" value="DNA LIGASE 1/3 FAMILY MEMBER"/>
    <property type="match status" value="1"/>
</dbReference>
<proteinExistence type="inferred from homology"/>
<accession>A0ABS9GVS3</accession>
<dbReference type="PROSITE" id="PS00697">
    <property type="entry name" value="DNA_LIGASE_A1"/>
    <property type="match status" value="1"/>
</dbReference>
<dbReference type="RefSeq" id="WP_236331850.1">
    <property type="nucleotide sequence ID" value="NZ_JAKIJS010000001.1"/>
</dbReference>
<evidence type="ECO:0000256" key="2">
    <source>
        <dbReference type="ARBA" id="ARBA00022598"/>
    </source>
</evidence>
<comment type="catalytic activity">
    <reaction evidence="3">
        <text>ATP + (deoxyribonucleotide)n-3'-hydroxyl + 5'-phospho-(deoxyribonucleotide)m = (deoxyribonucleotide)n+m + AMP + diphosphate.</text>
        <dbReference type="EC" id="6.5.1.1"/>
    </reaction>
</comment>
<sequence>MYYEIKYDGFRCLLYIDEEEIDLYSRNLISLRTGFPEIVKEATRIQNEYNEDLPILLDGELCVLESDIRASFSQIQKRGRLKNIEKIQQHTLLSPVTYLVFDLLVIGGKPLKSETYINRKQQLQSWMNKMSYPTVNHDFQTSIQWIPPQSDGESLFNQVKSKKGEGIVAKRKNSLWISGKRTPNWLKVKRLFRGFFIVTGFDEGNGYVHIAVIKDKKLEQIGLFSHGLEGKDREALIQIVQNNQKGRKGTLIKVSPGICVELEFLELYNMQLRHPRFVQFRLDIHWEDCTWEALQTQMDS</sequence>
<dbReference type="Gene3D" id="3.30.470.30">
    <property type="entry name" value="DNA ligase/mRNA capping enzyme"/>
    <property type="match status" value="1"/>
</dbReference>
<comment type="caution">
    <text evidence="5">The sequence shown here is derived from an EMBL/GenBank/DDBJ whole genome shotgun (WGS) entry which is preliminary data.</text>
</comment>
<dbReference type="SUPFAM" id="SSF56091">
    <property type="entry name" value="DNA ligase/mRNA capping enzyme, catalytic domain"/>
    <property type="match status" value="1"/>
</dbReference>
<dbReference type="EMBL" id="JAKIJS010000001">
    <property type="protein sequence ID" value="MCF6136794.1"/>
    <property type="molecule type" value="Genomic_DNA"/>
</dbReference>
<protein>
    <recommendedName>
        <fullName evidence="4">ATP-dependent DNA ligase family profile domain-containing protein</fullName>
    </recommendedName>
</protein>
<evidence type="ECO:0000256" key="3">
    <source>
        <dbReference type="ARBA" id="ARBA00034003"/>
    </source>
</evidence>
<dbReference type="Proteomes" id="UP001649381">
    <property type="component" value="Unassembled WGS sequence"/>
</dbReference>
<evidence type="ECO:0000259" key="4">
    <source>
        <dbReference type="PROSITE" id="PS50160"/>
    </source>
</evidence>
<evidence type="ECO:0000256" key="1">
    <source>
        <dbReference type="ARBA" id="ARBA00007572"/>
    </source>
</evidence>